<dbReference type="Proteomes" id="UP000799421">
    <property type="component" value="Unassembled WGS sequence"/>
</dbReference>
<name>A0A6A7BRK8_9PEZI</name>
<feature type="non-terminal residue" evidence="7">
    <location>
        <position position="231"/>
    </location>
</feature>
<dbReference type="Gene3D" id="1.10.10.970">
    <property type="entry name" value="RNA 2'-phosphotransferase, Tpt1/KptA family, N-terminal domain"/>
    <property type="match status" value="1"/>
</dbReference>
<dbReference type="OrthoDB" id="419694at2759"/>
<dbReference type="AlphaFoldDB" id="A0A6A7BRK8"/>
<keyword evidence="5" id="KW-0520">NAD</keyword>
<organism evidence="7 8">
    <name type="scientific">Piedraia hortae CBS 480.64</name>
    <dbReference type="NCBI Taxonomy" id="1314780"/>
    <lineage>
        <taxon>Eukaryota</taxon>
        <taxon>Fungi</taxon>
        <taxon>Dikarya</taxon>
        <taxon>Ascomycota</taxon>
        <taxon>Pezizomycotina</taxon>
        <taxon>Dothideomycetes</taxon>
        <taxon>Dothideomycetidae</taxon>
        <taxon>Capnodiales</taxon>
        <taxon>Piedraiaceae</taxon>
        <taxon>Piedraia</taxon>
    </lineage>
</organism>
<dbReference type="GO" id="GO:0006388">
    <property type="term" value="P:tRNA splicing, via endonucleolytic cleavage and ligation"/>
    <property type="evidence" value="ECO:0007669"/>
    <property type="project" value="TreeGrafter"/>
</dbReference>
<evidence type="ECO:0000256" key="4">
    <source>
        <dbReference type="ARBA" id="ARBA00022679"/>
    </source>
</evidence>
<dbReference type="EC" id="2.7.1.160" evidence="3"/>
<keyword evidence="8" id="KW-1185">Reference proteome</keyword>
<comment type="function">
    <text evidence="1">Catalyzes the last step of tRNA splicing, the transfer of the splice junction 2'-phosphate from ligated tRNA to NAD to produce ADP-ribose 1''-2'' cyclic phosphate.</text>
</comment>
<evidence type="ECO:0000256" key="3">
    <source>
        <dbReference type="ARBA" id="ARBA00012007"/>
    </source>
</evidence>
<dbReference type="EMBL" id="MU006023">
    <property type="protein sequence ID" value="KAF2857916.1"/>
    <property type="molecule type" value="Genomic_DNA"/>
</dbReference>
<gene>
    <name evidence="7" type="ORF">K470DRAFT_237486</name>
</gene>
<dbReference type="InterPro" id="IPR042081">
    <property type="entry name" value="RNA_2'-PTrans_C"/>
</dbReference>
<dbReference type="PANTHER" id="PTHR12684:SF2">
    <property type="entry name" value="TRNA 2'-PHOSPHOTRANSFERASE 1"/>
    <property type="match status" value="1"/>
</dbReference>
<dbReference type="GO" id="GO:0000215">
    <property type="term" value="F:tRNA 2'-phosphotransferase activity"/>
    <property type="evidence" value="ECO:0007669"/>
    <property type="project" value="UniProtKB-EC"/>
</dbReference>
<comment type="similarity">
    <text evidence="2">Belongs to the KptA/TPT1 family.</text>
</comment>
<reference evidence="7" key="1">
    <citation type="journal article" date="2020" name="Stud. Mycol.">
        <title>101 Dothideomycetes genomes: a test case for predicting lifestyles and emergence of pathogens.</title>
        <authorList>
            <person name="Haridas S."/>
            <person name="Albert R."/>
            <person name="Binder M."/>
            <person name="Bloem J."/>
            <person name="Labutti K."/>
            <person name="Salamov A."/>
            <person name="Andreopoulos B."/>
            <person name="Baker S."/>
            <person name="Barry K."/>
            <person name="Bills G."/>
            <person name="Bluhm B."/>
            <person name="Cannon C."/>
            <person name="Castanera R."/>
            <person name="Culley D."/>
            <person name="Daum C."/>
            <person name="Ezra D."/>
            <person name="Gonzalez J."/>
            <person name="Henrissat B."/>
            <person name="Kuo A."/>
            <person name="Liang C."/>
            <person name="Lipzen A."/>
            <person name="Lutzoni F."/>
            <person name="Magnuson J."/>
            <person name="Mondo S."/>
            <person name="Nolan M."/>
            <person name="Ohm R."/>
            <person name="Pangilinan J."/>
            <person name="Park H.-J."/>
            <person name="Ramirez L."/>
            <person name="Alfaro M."/>
            <person name="Sun H."/>
            <person name="Tritt A."/>
            <person name="Yoshinaga Y."/>
            <person name="Zwiers L.-H."/>
            <person name="Turgeon B."/>
            <person name="Goodwin S."/>
            <person name="Spatafora J."/>
            <person name="Crous P."/>
            <person name="Grigoriev I."/>
        </authorList>
    </citation>
    <scope>NUCLEOTIDE SEQUENCE</scope>
    <source>
        <strain evidence="7">CBS 480.64</strain>
    </source>
</reference>
<dbReference type="PANTHER" id="PTHR12684">
    <property type="entry name" value="PUTATIVE PHOSPHOTRANSFERASE"/>
    <property type="match status" value="1"/>
</dbReference>
<keyword evidence="4 7" id="KW-0808">Transferase</keyword>
<dbReference type="Gene3D" id="3.20.170.30">
    <property type="match status" value="1"/>
</dbReference>
<dbReference type="InterPro" id="IPR042080">
    <property type="entry name" value="RNA_2'-PTrans_N"/>
</dbReference>
<proteinExistence type="inferred from homology"/>
<accession>A0A6A7BRK8</accession>
<dbReference type="SUPFAM" id="SSF56399">
    <property type="entry name" value="ADP-ribosylation"/>
    <property type="match status" value="1"/>
</dbReference>
<protein>
    <recommendedName>
        <fullName evidence="3">2'-phosphotransferase</fullName>
        <ecNumber evidence="3">2.7.1.160</ecNumber>
    </recommendedName>
</protein>
<evidence type="ECO:0000256" key="2">
    <source>
        <dbReference type="ARBA" id="ARBA00009836"/>
    </source>
</evidence>
<evidence type="ECO:0000256" key="1">
    <source>
        <dbReference type="ARBA" id="ARBA00003343"/>
    </source>
</evidence>
<dbReference type="InterPro" id="IPR002745">
    <property type="entry name" value="Ptrans_KptA/Tpt1"/>
</dbReference>
<evidence type="ECO:0000313" key="7">
    <source>
        <dbReference type="EMBL" id="KAF2857916.1"/>
    </source>
</evidence>
<dbReference type="Pfam" id="PF01885">
    <property type="entry name" value="PTS_2-RNA"/>
    <property type="match status" value="1"/>
</dbReference>
<evidence type="ECO:0000256" key="5">
    <source>
        <dbReference type="ARBA" id="ARBA00023027"/>
    </source>
</evidence>
<evidence type="ECO:0000313" key="8">
    <source>
        <dbReference type="Proteomes" id="UP000799421"/>
    </source>
</evidence>
<comment type="catalytic activity">
    <reaction evidence="6">
        <text>2'-phospho-[ligated tRNA] + NAD(+) = mature tRNA + ADP-alpha-D-ribose 1'',2''-cyclic phosphate + nicotinamide</text>
        <dbReference type="Rhea" id="RHEA:23324"/>
        <dbReference type="Rhea" id="RHEA-COMP:11106"/>
        <dbReference type="Rhea" id="RHEA-COMP:11107"/>
        <dbReference type="ChEBI" id="CHEBI:17154"/>
        <dbReference type="ChEBI" id="CHEBI:57540"/>
        <dbReference type="ChEBI" id="CHEBI:76596"/>
        <dbReference type="ChEBI" id="CHEBI:82883"/>
        <dbReference type="ChEBI" id="CHEBI:85027"/>
        <dbReference type="EC" id="2.7.1.160"/>
    </reaction>
</comment>
<sequence>MLRLLVDIMARKPRLLSRQEQISRKLSWLLRHGAVAEGLHLHDGGYAKLSEVLSNRNLKSLHVTLEEVEQVVAENNKQRFSLLRNGGEIDKWLIRANQGHSINIGTEGLLEPVTEENLPQTAVHGTTNQAWVKIEESGGLKPMGRNHVHFATGLPEGFGEGNGDEAPVISGMRMSSTVLIFLDVAKALEQGLKLWRSENGVILTEGNEEGLVPLSLFARVEHRKKGKITAD</sequence>
<evidence type="ECO:0000256" key="6">
    <source>
        <dbReference type="ARBA" id="ARBA00047949"/>
    </source>
</evidence>